<keyword evidence="1" id="KW-1133">Transmembrane helix</keyword>
<gene>
    <name evidence="3" type="ORF">BSZ37_15660</name>
</gene>
<evidence type="ECO:0000313" key="3">
    <source>
        <dbReference type="EMBL" id="PAP77777.1"/>
    </source>
</evidence>
<feature type="chain" id="PRO_5013216002" description="SbsA Ig-like domain-containing protein" evidence="2">
    <location>
        <begin position="18"/>
        <end position="137"/>
    </location>
</feature>
<reference evidence="3 4" key="1">
    <citation type="submission" date="2016-11" db="EMBL/GenBank/DDBJ databases">
        <title>Study of marine rhodopsin-containing bacteria.</title>
        <authorList>
            <person name="Yoshizawa S."/>
            <person name="Kumagai Y."/>
            <person name="Kogure K."/>
        </authorList>
    </citation>
    <scope>NUCLEOTIDE SEQUENCE [LARGE SCALE GENOMIC DNA]</scope>
    <source>
        <strain evidence="3 4">SAORIC-28</strain>
    </source>
</reference>
<feature type="signal peptide" evidence="2">
    <location>
        <begin position="1"/>
        <end position="17"/>
    </location>
</feature>
<evidence type="ECO:0000313" key="4">
    <source>
        <dbReference type="Proteomes" id="UP000216339"/>
    </source>
</evidence>
<evidence type="ECO:0008006" key="5">
    <source>
        <dbReference type="Google" id="ProtNLM"/>
    </source>
</evidence>
<dbReference type="OrthoDB" id="9877393at2"/>
<name>A0A271J3A9_9BACT</name>
<evidence type="ECO:0000256" key="1">
    <source>
        <dbReference type="SAM" id="Phobius"/>
    </source>
</evidence>
<evidence type="ECO:0000256" key="2">
    <source>
        <dbReference type="SAM" id="SignalP"/>
    </source>
</evidence>
<dbReference type="Proteomes" id="UP000216339">
    <property type="component" value="Unassembled WGS sequence"/>
</dbReference>
<organism evidence="3 4">
    <name type="scientific">Rubrivirga marina</name>
    <dbReference type="NCBI Taxonomy" id="1196024"/>
    <lineage>
        <taxon>Bacteria</taxon>
        <taxon>Pseudomonadati</taxon>
        <taxon>Rhodothermota</taxon>
        <taxon>Rhodothermia</taxon>
        <taxon>Rhodothermales</taxon>
        <taxon>Rubricoccaceae</taxon>
        <taxon>Rubrivirga</taxon>
    </lineage>
</organism>
<proteinExistence type="predicted"/>
<sequence>MRLLPLLLLLAAAPLAAQSVLSVTPEQPTRGEPVTVTFSEPVDSVTVTYRPGAITAHAETFTPGTAAFEFTPTRAGVVSVASGDAAQSLSVRFVGTPVSGLVVMILAGLILFGGAALSLRALLADGHEIDPTMRPDT</sequence>
<dbReference type="RefSeq" id="WP_095511444.1">
    <property type="nucleotide sequence ID" value="NZ_MQWD01000001.1"/>
</dbReference>
<dbReference type="AlphaFoldDB" id="A0A271J3A9"/>
<protein>
    <recommendedName>
        <fullName evidence="5">SbsA Ig-like domain-containing protein</fullName>
    </recommendedName>
</protein>
<keyword evidence="2" id="KW-0732">Signal</keyword>
<accession>A0A271J3A9</accession>
<feature type="transmembrane region" description="Helical" evidence="1">
    <location>
        <begin position="98"/>
        <end position="123"/>
    </location>
</feature>
<keyword evidence="1" id="KW-0472">Membrane</keyword>
<keyword evidence="4" id="KW-1185">Reference proteome</keyword>
<dbReference type="EMBL" id="MQWD01000001">
    <property type="protein sequence ID" value="PAP77777.1"/>
    <property type="molecule type" value="Genomic_DNA"/>
</dbReference>
<comment type="caution">
    <text evidence="3">The sequence shown here is derived from an EMBL/GenBank/DDBJ whole genome shotgun (WGS) entry which is preliminary data.</text>
</comment>
<keyword evidence="1" id="KW-0812">Transmembrane</keyword>